<name>A0A6I3MCU7_9MICO</name>
<reference evidence="2 3" key="1">
    <citation type="submission" date="2019-11" db="EMBL/GenBank/DDBJ databases">
        <title>Agromyces kandeliae sp. nov., isolated from mangrove soil.</title>
        <authorList>
            <person name="Wang R."/>
        </authorList>
    </citation>
    <scope>NUCLEOTIDE SEQUENCE [LARGE SCALE GENOMIC DNA]</scope>
    <source>
        <strain evidence="2 3">JCM 11433</strain>
    </source>
</reference>
<organism evidence="2 3">
    <name type="scientific">Agromyces bracchium</name>
    <dbReference type="NCBI Taxonomy" id="88376"/>
    <lineage>
        <taxon>Bacteria</taxon>
        <taxon>Bacillati</taxon>
        <taxon>Actinomycetota</taxon>
        <taxon>Actinomycetes</taxon>
        <taxon>Micrococcales</taxon>
        <taxon>Microbacteriaceae</taxon>
        <taxon>Agromyces</taxon>
    </lineage>
</organism>
<feature type="compositionally biased region" description="Basic and acidic residues" evidence="1">
    <location>
        <begin position="1"/>
        <end position="12"/>
    </location>
</feature>
<proteinExistence type="predicted"/>
<dbReference type="EMBL" id="WMLB01000019">
    <property type="protein sequence ID" value="MTH68233.1"/>
    <property type="molecule type" value="Genomic_DNA"/>
</dbReference>
<accession>A0A6I3MCU7</accession>
<protein>
    <submittedName>
        <fullName evidence="2">Uncharacterized protein</fullName>
    </submittedName>
</protein>
<comment type="caution">
    <text evidence="2">The sequence shown here is derived from an EMBL/GenBank/DDBJ whole genome shotgun (WGS) entry which is preliminary data.</text>
</comment>
<feature type="compositionally biased region" description="Basic and acidic residues" evidence="1">
    <location>
        <begin position="81"/>
        <end position="93"/>
    </location>
</feature>
<evidence type="ECO:0000256" key="1">
    <source>
        <dbReference type="SAM" id="MobiDB-lite"/>
    </source>
</evidence>
<dbReference type="Proteomes" id="UP000433071">
    <property type="component" value="Unassembled WGS sequence"/>
</dbReference>
<evidence type="ECO:0000313" key="3">
    <source>
        <dbReference type="Proteomes" id="UP000433071"/>
    </source>
</evidence>
<keyword evidence="3" id="KW-1185">Reference proteome</keyword>
<gene>
    <name evidence="2" type="ORF">GJ743_07610</name>
</gene>
<dbReference type="AlphaFoldDB" id="A0A6I3MCU7"/>
<evidence type="ECO:0000313" key="2">
    <source>
        <dbReference type="EMBL" id="MTH68233.1"/>
    </source>
</evidence>
<feature type="region of interest" description="Disordered" evidence="1">
    <location>
        <begin position="1"/>
        <end position="93"/>
    </location>
</feature>
<dbReference type="RefSeq" id="WP_155051296.1">
    <property type="nucleotide sequence ID" value="NZ_BAAAIB010000013.1"/>
</dbReference>
<sequence length="93" mass="9831">MAEMKFDPDKMWDGIGDSMDKLNATPNRPPEYPPGETAIGDDGYGGNKTSIGDDEDAGGETAIGDDGYPGGDTAIGDENADYPRLDGDDYPRV</sequence>